<dbReference type="CDD" id="cd02208">
    <property type="entry name" value="cupin_RmlC-like"/>
    <property type="match status" value="1"/>
</dbReference>
<dbReference type="GeneID" id="67212197"/>
<feature type="compositionally biased region" description="Basic and acidic residues" evidence="2">
    <location>
        <begin position="35"/>
        <end position="45"/>
    </location>
</feature>
<keyword evidence="1" id="KW-0479">Metal-binding</keyword>
<feature type="region of interest" description="Disordered" evidence="2">
    <location>
        <begin position="1"/>
        <end position="56"/>
    </location>
</feature>
<proteinExistence type="predicted"/>
<evidence type="ECO:0000259" key="3">
    <source>
        <dbReference type="Pfam" id="PF07883"/>
    </source>
</evidence>
<dbReference type="GO" id="GO:0046872">
    <property type="term" value="F:metal ion binding"/>
    <property type="evidence" value="ECO:0007669"/>
    <property type="project" value="UniProtKB-KW"/>
</dbReference>
<feature type="domain" description="Cupin type-2" evidence="3">
    <location>
        <begin position="75"/>
        <end position="144"/>
    </location>
</feature>
<dbReference type="AlphaFoldDB" id="A0ABD5MH79"/>
<evidence type="ECO:0000313" key="5">
    <source>
        <dbReference type="Proteomes" id="UP001589595"/>
    </source>
</evidence>
<dbReference type="InterPro" id="IPR011051">
    <property type="entry name" value="RmlC_Cupin_sf"/>
</dbReference>
<evidence type="ECO:0000313" key="4">
    <source>
        <dbReference type="EMBL" id="MFB9822867.1"/>
    </source>
</evidence>
<dbReference type="Gene3D" id="2.60.120.10">
    <property type="entry name" value="Jelly Rolls"/>
    <property type="match status" value="1"/>
</dbReference>
<dbReference type="Pfam" id="PF07883">
    <property type="entry name" value="Cupin_2"/>
    <property type="match status" value="1"/>
</dbReference>
<name>A0ABD5MH79_9EURY</name>
<keyword evidence="5" id="KW-1185">Reference proteome</keyword>
<dbReference type="RefSeq" id="WP_222921957.1">
    <property type="nucleotide sequence ID" value="NZ_CP082286.1"/>
</dbReference>
<organism evidence="4 5">
    <name type="scientific">Halobaculum roseum</name>
    <dbReference type="NCBI Taxonomy" id="2175149"/>
    <lineage>
        <taxon>Archaea</taxon>
        <taxon>Methanobacteriati</taxon>
        <taxon>Methanobacteriota</taxon>
        <taxon>Stenosarchaea group</taxon>
        <taxon>Halobacteria</taxon>
        <taxon>Halobacteriales</taxon>
        <taxon>Haloferacaceae</taxon>
        <taxon>Halobaculum</taxon>
    </lineage>
</organism>
<accession>A0ABD5MH79</accession>
<dbReference type="InterPro" id="IPR014710">
    <property type="entry name" value="RmlC-like_jellyroll"/>
</dbReference>
<dbReference type="SUPFAM" id="SSF51182">
    <property type="entry name" value="RmlC-like cupins"/>
    <property type="match status" value="1"/>
</dbReference>
<sequence length="202" mass="21556">MNEERPGGAGGDDNGDSNEDGDAYDDTYDDEASEAADHGYRHVAVDDVPNTPNPTRAKRELDEAVGASLFGCNYYEADPGERVPWGYHRHPDHEELFYVIAGELEIETPARTYRVGADEAFFVPADGPNRAVAVGDGPCRFLAVGAPKDADGAVICEECPACGAETDREYEVEATGEGADPAAEVYVLRCAACGAETDRFSG</sequence>
<dbReference type="InterPro" id="IPR051610">
    <property type="entry name" value="GPI/OXD"/>
</dbReference>
<gene>
    <name evidence="4" type="ORF">ACFFOL_01515</name>
</gene>
<dbReference type="Proteomes" id="UP001589595">
    <property type="component" value="Unassembled WGS sequence"/>
</dbReference>
<evidence type="ECO:0000256" key="1">
    <source>
        <dbReference type="ARBA" id="ARBA00022723"/>
    </source>
</evidence>
<protein>
    <submittedName>
        <fullName evidence="4">Cupin domain-containing protein</fullName>
    </submittedName>
</protein>
<dbReference type="EMBL" id="JBHMAJ010000001">
    <property type="protein sequence ID" value="MFB9822867.1"/>
    <property type="molecule type" value="Genomic_DNA"/>
</dbReference>
<evidence type="ECO:0000256" key="2">
    <source>
        <dbReference type="SAM" id="MobiDB-lite"/>
    </source>
</evidence>
<comment type="caution">
    <text evidence="4">The sequence shown here is derived from an EMBL/GenBank/DDBJ whole genome shotgun (WGS) entry which is preliminary data.</text>
</comment>
<reference evidence="4" key="1">
    <citation type="submission" date="2024-09" db="EMBL/GenBank/DDBJ databases">
        <authorList>
            <person name="Sun Q."/>
        </authorList>
    </citation>
    <scope>NUCLEOTIDE SEQUENCE [LARGE SCALE GENOMIC DNA]</scope>
    <source>
        <strain evidence="4">JCM 31273</strain>
    </source>
</reference>
<dbReference type="PANTHER" id="PTHR35848">
    <property type="entry name" value="OXALATE-BINDING PROTEIN"/>
    <property type="match status" value="1"/>
</dbReference>
<dbReference type="InterPro" id="IPR013096">
    <property type="entry name" value="Cupin_2"/>
</dbReference>
<feature type="compositionally biased region" description="Acidic residues" evidence="2">
    <location>
        <begin position="13"/>
        <end position="34"/>
    </location>
</feature>